<feature type="transmembrane region" description="Helical" evidence="7">
    <location>
        <begin position="255"/>
        <end position="278"/>
    </location>
</feature>
<reference evidence="8 9" key="1">
    <citation type="submission" date="2021-01" db="EMBL/GenBank/DDBJ databases">
        <title>Genomic Encyclopedia of Type Strains, Phase IV (KMG-IV): sequencing the most valuable type-strain genomes for metagenomic binning, comparative biology and taxonomic classification.</title>
        <authorList>
            <person name="Goeker M."/>
        </authorList>
    </citation>
    <scope>NUCLEOTIDE SEQUENCE [LARGE SCALE GENOMIC DNA]</scope>
    <source>
        <strain evidence="8 9">DSM 24436</strain>
    </source>
</reference>
<evidence type="ECO:0000313" key="9">
    <source>
        <dbReference type="Proteomes" id="UP000767854"/>
    </source>
</evidence>
<feature type="transmembrane region" description="Helical" evidence="7">
    <location>
        <begin position="20"/>
        <end position="38"/>
    </location>
</feature>
<dbReference type="Proteomes" id="UP000767854">
    <property type="component" value="Unassembled WGS sequence"/>
</dbReference>
<dbReference type="InterPro" id="IPR048279">
    <property type="entry name" value="MdtK-like"/>
</dbReference>
<evidence type="ECO:0000256" key="6">
    <source>
        <dbReference type="ARBA" id="ARBA00023136"/>
    </source>
</evidence>
<feature type="transmembrane region" description="Helical" evidence="7">
    <location>
        <begin position="419"/>
        <end position="441"/>
    </location>
</feature>
<dbReference type="PANTHER" id="PTHR43549:SF2">
    <property type="entry name" value="MULTIDRUG RESISTANCE PROTEIN NORM-RELATED"/>
    <property type="match status" value="1"/>
</dbReference>
<keyword evidence="4 7" id="KW-0812">Transmembrane</keyword>
<dbReference type="PANTHER" id="PTHR43549">
    <property type="entry name" value="MULTIDRUG RESISTANCE PROTEIN YPNP-RELATED"/>
    <property type="match status" value="1"/>
</dbReference>
<feature type="transmembrane region" description="Helical" evidence="7">
    <location>
        <begin position="196"/>
        <end position="217"/>
    </location>
</feature>
<protein>
    <submittedName>
        <fullName evidence="8">MATE family efflux protein</fullName>
    </submittedName>
</protein>
<comment type="subcellular location">
    <subcellularLocation>
        <location evidence="1">Cell membrane</location>
        <topology evidence="1">Multi-pass membrane protein</topology>
    </subcellularLocation>
</comment>
<feature type="transmembrane region" description="Helical" evidence="7">
    <location>
        <begin position="387"/>
        <end position="407"/>
    </location>
</feature>
<dbReference type="InterPro" id="IPR052031">
    <property type="entry name" value="Membrane_Transporter-Flippase"/>
</dbReference>
<proteinExistence type="predicted"/>
<name>A0ABS2MSG9_9FIRM</name>
<dbReference type="InterPro" id="IPR002528">
    <property type="entry name" value="MATE_fam"/>
</dbReference>
<dbReference type="NCBIfam" id="TIGR00797">
    <property type="entry name" value="matE"/>
    <property type="match status" value="1"/>
</dbReference>
<feature type="transmembrane region" description="Helical" evidence="7">
    <location>
        <begin position="359"/>
        <end position="380"/>
    </location>
</feature>
<evidence type="ECO:0000256" key="5">
    <source>
        <dbReference type="ARBA" id="ARBA00022989"/>
    </source>
</evidence>
<keyword evidence="9" id="KW-1185">Reference proteome</keyword>
<feature type="transmembrane region" description="Helical" evidence="7">
    <location>
        <begin position="58"/>
        <end position="84"/>
    </location>
</feature>
<dbReference type="EMBL" id="JAFBDT010000016">
    <property type="protein sequence ID" value="MBM7562336.1"/>
    <property type="molecule type" value="Genomic_DNA"/>
</dbReference>
<feature type="transmembrane region" description="Helical" evidence="7">
    <location>
        <begin position="137"/>
        <end position="157"/>
    </location>
</feature>
<evidence type="ECO:0000256" key="2">
    <source>
        <dbReference type="ARBA" id="ARBA00022448"/>
    </source>
</evidence>
<keyword evidence="3" id="KW-1003">Cell membrane</keyword>
<dbReference type="RefSeq" id="WP_204664662.1">
    <property type="nucleotide sequence ID" value="NZ_JAFBDT010000016.1"/>
</dbReference>
<keyword evidence="5 7" id="KW-1133">Transmembrane helix</keyword>
<keyword evidence="6 7" id="KW-0472">Membrane</keyword>
<dbReference type="Pfam" id="PF01554">
    <property type="entry name" value="MatE"/>
    <property type="match status" value="2"/>
</dbReference>
<comment type="caution">
    <text evidence="8">The sequence shown here is derived from an EMBL/GenBank/DDBJ whole genome shotgun (WGS) entry which is preliminary data.</text>
</comment>
<dbReference type="PIRSF" id="PIRSF006603">
    <property type="entry name" value="DinF"/>
    <property type="match status" value="1"/>
</dbReference>
<feature type="transmembrane region" description="Helical" evidence="7">
    <location>
        <begin position="96"/>
        <end position="117"/>
    </location>
</feature>
<feature type="transmembrane region" description="Helical" evidence="7">
    <location>
        <begin position="284"/>
        <end position="302"/>
    </location>
</feature>
<evidence type="ECO:0000256" key="4">
    <source>
        <dbReference type="ARBA" id="ARBA00022692"/>
    </source>
</evidence>
<keyword evidence="2" id="KW-0813">Transport</keyword>
<evidence type="ECO:0000256" key="1">
    <source>
        <dbReference type="ARBA" id="ARBA00004651"/>
    </source>
</evidence>
<gene>
    <name evidence="8" type="ORF">JOC49_001880</name>
</gene>
<feature type="transmembrane region" description="Helical" evidence="7">
    <location>
        <begin position="169"/>
        <end position="190"/>
    </location>
</feature>
<evidence type="ECO:0000313" key="8">
    <source>
        <dbReference type="EMBL" id="MBM7562336.1"/>
    </source>
</evidence>
<organism evidence="8 9">
    <name type="scientific">Fusibacter tunisiensis</name>
    <dbReference type="NCBI Taxonomy" id="1008308"/>
    <lineage>
        <taxon>Bacteria</taxon>
        <taxon>Bacillati</taxon>
        <taxon>Bacillota</taxon>
        <taxon>Clostridia</taxon>
        <taxon>Eubacteriales</taxon>
        <taxon>Eubacteriales Family XII. Incertae Sedis</taxon>
        <taxon>Fusibacter</taxon>
    </lineage>
</organism>
<sequence>MDFQKKRELILNGNMKKVILTLALPVMLNNFIHTLYNLTDTFFISKIGGNEVAGVQFVWPVVFLMLSFGIGMTTATSALISQYIGAGDHKKAGNMAGQAIILLLGMSLVFGTIGYFAAPYVVRWMGATGTLYENGVAYLSVMFAGLFSQFMMNAFNAIKQGQGDTMSPLIIGALSVGLNIILDPIFIFVLDLGITGAALATVLSTAIFAIYGIVSVFGDQQSLAVSVADLKPNKKAIGKIVEIGLPSSMGQAMAAFGFTVLNVFLVSFGEIVLTAFAIGNRINSLIMMPAMGIGSALAPVVGQNLGADNIDRAKNAVWTSVKLSTIILIIGAGIMLPFSRGIVALFSTDPEVIASGTEYLRVILISVPLMGYFQIFVGTFQGSGHTLYAMVLMMGRLWALRIPMIMYLSNSSGFGPSSIWYAMVISNFLTCIVGLGIYLSGKWQKKVIKTRRKKVQEVAA</sequence>
<evidence type="ECO:0000256" key="7">
    <source>
        <dbReference type="SAM" id="Phobius"/>
    </source>
</evidence>
<accession>A0ABS2MSG9</accession>
<feature type="transmembrane region" description="Helical" evidence="7">
    <location>
        <begin position="323"/>
        <end position="347"/>
    </location>
</feature>
<evidence type="ECO:0000256" key="3">
    <source>
        <dbReference type="ARBA" id="ARBA00022475"/>
    </source>
</evidence>